<organism evidence="2 3">
    <name type="scientific">Flagellimonas profundi</name>
    <dbReference type="NCBI Taxonomy" id="2915620"/>
    <lineage>
        <taxon>Bacteria</taxon>
        <taxon>Pseudomonadati</taxon>
        <taxon>Bacteroidota</taxon>
        <taxon>Flavobacteriia</taxon>
        <taxon>Flavobacteriales</taxon>
        <taxon>Flavobacteriaceae</taxon>
        <taxon>Flagellimonas</taxon>
    </lineage>
</organism>
<dbReference type="EMBL" id="JAFLNM010000001">
    <property type="protein sequence ID" value="MBO0340401.1"/>
    <property type="molecule type" value="Genomic_DNA"/>
</dbReference>
<comment type="caution">
    <text evidence="2">The sequence shown here is derived from an EMBL/GenBank/DDBJ whole genome shotgun (WGS) entry which is preliminary data.</text>
</comment>
<dbReference type="InterPro" id="IPR029039">
    <property type="entry name" value="Flavoprotein-like_sf"/>
</dbReference>
<feature type="domain" description="NADPH-dependent FMN reductase-like" evidence="1">
    <location>
        <begin position="1"/>
        <end position="143"/>
    </location>
</feature>
<dbReference type="PANTHER" id="PTHR43590">
    <property type="entry name" value="ARSENIC RESISTANCE PROTEIN ARSH (AFU_ORTHOLOGUE AFUA_5G15030)"/>
    <property type="match status" value="1"/>
</dbReference>
<proteinExistence type="predicted"/>
<gene>
    <name evidence="2" type="ORF">J0654_02040</name>
</gene>
<dbReference type="PANTHER" id="PTHR43590:SF1">
    <property type="entry name" value="ARSENIC RESISTANCE PROTEIN ARSH (AFU_ORTHOLOGUE AFUA_5G15030)"/>
    <property type="match status" value="1"/>
</dbReference>
<evidence type="ECO:0000259" key="1">
    <source>
        <dbReference type="Pfam" id="PF03358"/>
    </source>
</evidence>
<name>A0ABS3FB65_9FLAO</name>
<evidence type="ECO:0000313" key="3">
    <source>
        <dbReference type="Proteomes" id="UP000664807"/>
    </source>
</evidence>
<reference evidence="2 3" key="1">
    <citation type="submission" date="2021-03" db="EMBL/GenBank/DDBJ databases">
        <title>Muricauda lutimaris sp. nov. and Muricauda ruestringensis sp. nov, two marine members of the Flavobacteriaceae isolated from deep sea sediments of Western Pacific.</title>
        <authorList>
            <person name="Zhao S."/>
            <person name="Liu R."/>
        </authorList>
    </citation>
    <scope>NUCLEOTIDE SEQUENCE [LARGE SCALE GENOMIC DNA]</scope>
    <source>
        <strain evidence="2 3">BC31-3-A3</strain>
    </source>
</reference>
<dbReference type="InterPro" id="IPR005025">
    <property type="entry name" value="FMN_Rdtase-like_dom"/>
</dbReference>
<sequence>MRVLVFNGTNSTKSNAANHIVDYFKTTLQGMGVEVVVFNLAENSIPFFSEDSEDVPPSVLKMVELFRSCERHIWFSPLYHGGMTGAMKNCLDWLIVSAREKEPYLSHIKVALICWAYGGNASTGVDNMRVVANTLRAWTLPYSVPIVMQDLYAKDTKTLAVEYQDKFERMMTLLMS</sequence>
<dbReference type="SUPFAM" id="SSF52218">
    <property type="entry name" value="Flavoproteins"/>
    <property type="match status" value="1"/>
</dbReference>
<dbReference type="Gene3D" id="3.40.50.360">
    <property type="match status" value="1"/>
</dbReference>
<protein>
    <submittedName>
        <fullName evidence="2">NAD(P)H-dependent oxidoreductase</fullName>
    </submittedName>
</protein>
<keyword evidence="3" id="KW-1185">Reference proteome</keyword>
<dbReference type="Proteomes" id="UP000664807">
    <property type="component" value="Unassembled WGS sequence"/>
</dbReference>
<dbReference type="RefSeq" id="WP_207026105.1">
    <property type="nucleotide sequence ID" value="NZ_JAFLNM010000001.1"/>
</dbReference>
<dbReference type="InterPro" id="IPR014063">
    <property type="entry name" value="Arsenate-R_ArsH"/>
</dbReference>
<dbReference type="Pfam" id="PF03358">
    <property type="entry name" value="FMN_red"/>
    <property type="match status" value="1"/>
</dbReference>
<evidence type="ECO:0000313" key="2">
    <source>
        <dbReference type="EMBL" id="MBO0340401.1"/>
    </source>
</evidence>
<accession>A0ABS3FB65</accession>